<protein>
    <submittedName>
        <fullName evidence="2">DUF4012 domain-containing protein</fullName>
    </submittedName>
</protein>
<dbReference type="InterPro" id="IPR025101">
    <property type="entry name" value="DUF4012"/>
</dbReference>
<reference evidence="2 3" key="1">
    <citation type="journal article" date="2014" name="J. Microbiol.">
        <title>Diaminobutyricibacter tongyongensis gen. nov., sp. nov. and Homoserinibacter gongjuensis gen. nov., sp. nov. belong to the family Microbacteriaceae.</title>
        <authorList>
            <person name="Kim S.J."/>
            <person name="Ahn J.H."/>
            <person name="Weon H.Y."/>
            <person name="Hamada M."/>
            <person name="Suzuki K."/>
            <person name="Kwon S.W."/>
        </authorList>
    </citation>
    <scope>NUCLEOTIDE SEQUENCE [LARGE SCALE GENOMIC DNA]</scope>
    <source>
        <strain evidence="2 3">NBRC 108724</strain>
    </source>
</reference>
<evidence type="ECO:0000313" key="3">
    <source>
        <dbReference type="Proteomes" id="UP000474967"/>
    </source>
</evidence>
<feature type="transmembrane region" description="Helical" evidence="1">
    <location>
        <begin position="12"/>
        <end position="34"/>
    </location>
</feature>
<dbReference type="Proteomes" id="UP000474967">
    <property type="component" value="Unassembled WGS sequence"/>
</dbReference>
<sequence>MEPAPKIPTRRRAISLVVAGLVLVIAGVVGWIGIRGLLAKQELHEITPLASEIESSVASGHFAAARSAANELSAHAHQAASLTDDPVWRAAEVLPVAGPNLTAARELAAAARAISDRIVSPLVAVSESVDIETFKPSDGTLALGPLVAATPTVERVQHAYDDVQRSVAAISTKGTLGVVSHAVERVRDAVDRVGPTLTALANSVRIVPGMLGADGPRNILLLAQNPAELRATGGLVGSLILIHADKGAVSLVSHASTADFPALVQPVMALPTATEGLYGTVVGRYVQDVGATPYFPVSAQLASKMWTNRFGGRIDGVIAIDPVTIGYLLEATGPVTIADGRRLEAGNAVPLLLSDVYHDYPDPAAQDAVFASAASAVFAKVVSGAADATALVSALSRAGGERRLLIWSGHPAEQSVLASTTLAGGLPASTSRMAGIGVYFNDATGGKMDYYLKSTVSVASGVCRADGTPASRVTISLTSMAPADAGESLPAYVTGNGIFGVMPGMIRTRVVVYGAEGGLLVGASGGGARGNPSLAATDAGRPVSVSTVDLRPGVTKTVIVDLLNVKQKVADARLTVTPTLGGIVAPNVALTCTAP</sequence>
<dbReference type="Pfam" id="PF13196">
    <property type="entry name" value="DUF4012"/>
    <property type="match status" value="1"/>
</dbReference>
<evidence type="ECO:0000256" key="1">
    <source>
        <dbReference type="SAM" id="Phobius"/>
    </source>
</evidence>
<keyword evidence="1" id="KW-0472">Membrane</keyword>
<keyword evidence="1" id="KW-1133">Transmembrane helix</keyword>
<accession>A0A6L9Y0S6</accession>
<organism evidence="2 3">
    <name type="scientific">Leifsonia tongyongensis</name>
    <dbReference type="NCBI Taxonomy" id="1268043"/>
    <lineage>
        <taxon>Bacteria</taxon>
        <taxon>Bacillati</taxon>
        <taxon>Actinomycetota</taxon>
        <taxon>Actinomycetes</taxon>
        <taxon>Micrococcales</taxon>
        <taxon>Microbacteriaceae</taxon>
        <taxon>Leifsonia</taxon>
    </lineage>
</organism>
<proteinExistence type="predicted"/>
<keyword evidence="3" id="KW-1185">Reference proteome</keyword>
<dbReference type="AlphaFoldDB" id="A0A6L9Y0S6"/>
<dbReference type="RefSeq" id="WP_163290367.1">
    <property type="nucleotide sequence ID" value="NZ_JAAGWY010000003.1"/>
</dbReference>
<keyword evidence="1" id="KW-0812">Transmembrane</keyword>
<evidence type="ECO:0000313" key="2">
    <source>
        <dbReference type="EMBL" id="NEN06894.1"/>
    </source>
</evidence>
<gene>
    <name evidence="2" type="ORF">G3T36_13590</name>
</gene>
<comment type="caution">
    <text evidence="2">The sequence shown here is derived from an EMBL/GenBank/DDBJ whole genome shotgun (WGS) entry which is preliminary data.</text>
</comment>
<name>A0A6L9Y0S6_9MICO</name>
<dbReference type="EMBL" id="JAAGWY010000003">
    <property type="protein sequence ID" value="NEN06894.1"/>
    <property type="molecule type" value="Genomic_DNA"/>
</dbReference>